<evidence type="ECO:0008006" key="3">
    <source>
        <dbReference type="Google" id="ProtNLM"/>
    </source>
</evidence>
<evidence type="ECO:0000313" key="1">
    <source>
        <dbReference type="EMBL" id="KAJ1088256.1"/>
    </source>
</evidence>
<organism evidence="1 2">
    <name type="scientific">Pleurodeles waltl</name>
    <name type="common">Iberian ribbed newt</name>
    <dbReference type="NCBI Taxonomy" id="8319"/>
    <lineage>
        <taxon>Eukaryota</taxon>
        <taxon>Metazoa</taxon>
        <taxon>Chordata</taxon>
        <taxon>Craniata</taxon>
        <taxon>Vertebrata</taxon>
        <taxon>Euteleostomi</taxon>
        <taxon>Amphibia</taxon>
        <taxon>Batrachia</taxon>
        <taxon>Caudata</taxon>
        <taxon>Salamandroidea</taxon>
        <taxon>Salamandridae</taxon>
        <taxon>Pleurodelinae</taxon>
        <taxon>Pleurodeles</taxon>
    </lineage>
</organism>
<dbReference type="AlphaFoldDB" id="A0AAV7L9H6"/>
<proteinExistence type="predicted"/>
<dbReference type="Proteomes" id="UP001066276">
    <property type="component" value="Chromosome 11"/>
</dbReference>
<comment type="caution">
    <text evidence="1">The sequence shown here is derived from an EMBL/GenBank/DDBJ whole genome shotgun (WGS) entry which is preliminary data.</text>
</comment>
<keyword evidence="2" id="KW-1185">Reference proteome</keyword>
<name>A0AAV7L9H6_PLEWA</name>
<sequence length="96" mass="10552">MKSLAARYRPGTAGRLPLPIIRGMATCLCLRTDLRRVSGLQRCAVSWARFCGLTLQLERSRVGITETRDACRNTTLPSSGVLEHHSACRATEPRVG</sequence>
<gene>
    <name evidence="1" type="ORF">NDU88_001414</name>
</gene>
<accession>A0AAV7L9H6</accession>
<evidence type="ECO:0000313" key="2">
    <source>
        <dbReference type="Proteomes" id="UP001066276"/>
    </source>
</evidence>
<reference evidence="1" key="1">
    <citation type="journal article" date="2022" name="bioRxiv">
        <title>Sequencing and chromosome-scale assembly of the giantPleurodeles waltlgenome.</title>
        <authorList>
            <person name="Brown T."/>
            <person name="Elewa A."/>
            <person name="Iarovenko S."/>
            <person name="Subramanian E."/>
            <person name="Araus A.J."/>
            <person name="Petzold A."/>
            <person name="Susuki M."/>
            <person name="Suzuki K.-i.T."/>
            <person name="Hayashi T."/>
            <person name="Toyoda A."/>
            <person name="Oliveira C."/>
            <person name="Osipova E."/>
            <person name="Leigh N.D."/>
            <person name="Simon A."/>
            <person name="Yun M.H."/>
        </authorList>
    </citation>
    <scope>NUCLEOTIDE SEQUENCE</scope>
    <source>
        <strain evidence="1">20211129_DDA</strain>
        <tissue evidence="1">Liver</tissue>
    </source>
</reference>
<protein>
    <recommendedName>
        <fullName evidence="3">Transposase InsH N-terminal domain-containing protein</fullName>
    </recommendedName>
</protein>
<dbReference type="EMBL" id="JANPWB010000015">
    <property type="protein sequence ID" value="KAJ1088256.1"/>
    <property type="molecule type" value="Genomic_DNA"/>
</dbReference>